<accession>A0AAE3IM31</accession>
<comment type="caution">
    <text evidence="1">The sequence shown here is derived from an EMBL/GenBank/DDBJ whole genome shotgun (WGS) entry which is preliminary data.</text>
</comment>
<evidence type="ECO:0000313" key="1">
    <source>
        <dbReference type="EMBL" id="MCU7693515.1"/>
    </source>
</evidence>
<name>A0AAE3IM31_9BACT</name>
<keyword evidence="2" id="KW-1185">Reference proteome</keyword>
<dbReference type="AlphaFoldDB" id="A0AAE3IM31"/>
<dbReference type="RefSeq" id="WP_263037003.1">
    <property type="nucleotide sequence ID" value="NZ_JAOTPL010000003.1"/>
</dbReference>
<dbReference type="Proteomes" id="UP001209317">
    <property type="component" value="Unassembled WGS sequence"/>
</dbReference>
<evidence type="ECO:0000313" key="2">
    <source>
        <dbReference type="Proteomes" id="UP001209317"/>
    </source>
</evidence>
<organism evidence="1 2">
    <name type="scientific">Haoranjiania flava</name>
    <dbReference type="NCBI Taxonomy" id="1856322"/>
    <lineage>
        <taxon>Bacteria</taxon>
        <taxon>Pseudomonadati</taxon>
        <taxon>Bacteroidota</taxon>
        <taxon>Chitinophagia</taxon>
        <taxon>Chitinophagales</taxon>
        <taxon>Chitinophagaceae</taxon>
        <taxon>Haoranjiania</taxon>
    </lineage>
</organism>
<gene>
    <name evidence="1" type="ORF">OD355_03190</name>
</gene>
<proteinExistence type="predicted"/>
<protein>
    <submittedName>
        <fullName evidence="1">Uncharacterized protein</fullName>
    </submittedName>
</protein>
<sequence length="73" mass="8335">MPRLGYAGMPVEGKTVRNSDSCCAAYKWDSVVDDSQQELYREHKVFPGRTCAQATSCRLDFFVTFLSRNNHKD</sequence>
<reference evidence="1" key="1">
    <citation type="submission" date="2022-10" db="EMBL/GenBank/DDBJ databases">
        <authorList>
            <person name="Kim H.S."/>
            <person name="Kim J.-S."/>
            <person name="Suh M.K."/>
            <person name="Eom M.K."/>
            <person name="Lee J.-S."/>
        </authorList>
    </citation>
    <scope>NUCLEOTIDE SEQUENCE</scope>
    <source>
        <strain evidence="1">LIP-5</strain>
    </source>
</reference>
<dbReference type="EMBL" id="JAOTPL010000003">
    <property type="protein sequence ID" value="MCU7693515.1"/>
    <property type="molecule type" value="Genomic_DNA"/>
</dbReference>